<sequence length="121" mass="12457">MASAPPSSLGSRPHLASDRVARVMRMKSASSPLPRSSAGPESPNLSSARSTPLPASAPPSSSSPPIGESLRARLYAILSATEFELIADLTERTPPSPPVDEVELQADVPAYGGGEPGDLLL</sequence>
<protein>
    <submittedName>
        <fullName evidence="2">Uncharacterized protein</fullName>
    </submittedName>
</protein>
<evidence type="ECO:0000313" key="3">
    <source>
        <dbReference type="Proteomes" id="UP000479710"/>
    </source>
</evidence>
<proteinExistence type="predicted"/>
<reference evidence="2 3" key="1">
    <citation type="submission" date="2019-11" db="EMBL/GenBank/DDBJ databases">
        <title>Whole genome sequence of Oryza granulata.</title>
        <authorList>
            <person name="Li W."/>
        </authorList>
    </citation>
    <scope>NUCLEOTIDE SEQUENCE [LARGE SCALE GENOMIC DNA]</scope>
    <source>
        <strain evidence="3">cv. Menghai</strain>
        <tissue evidence="2">Leaf</tissue>
    </source>
</reference>
<name>A0A6G1BV00_9ORYZ</name>
<gene>
    <name evidence="2" type="ORF">E2562_009403</name>
</gene>
<feature type="region of interest" description="Disordered" evidence="1">
    <location>
        <begin position="1"/>
        <end position="67"/>
    </location>
</feature>
<dbReference type="Proteomes" id="UP000479710">
    <property type="component" value="Unassembled WGS sequence"/>
</dbReference>
<feature type="compositionally biased region" description="Gly residues" evidence="1">
    <location>
        <begin position="111"/>
        <end position="121"/>
    </location>
</feature>
<keyword evidence="3" id="KW-1185">Reference proteome</keyword>
<organism evidence="2 3">
    <name type="scientific">Oryza meyeriana var. granulata</name>
    <dbReference type="NCBI Taxonomy" id="110450"/>
    <lineage>
        <taxon>Eukaryota</taxon>
        <taxon>Viridiplantae</taxon>
        <taxon>Streptophyta</taxon>
        <taxon>Embryophyta</taxon>
        <taxon>Tracheophyta</taxon>
        <taxon>Spermatophyta</taxon>
        <taxon>Magnoliopsida</taxon>
        <taxon>Liliopsida</taxon>
        <taxon>Poales</taxon>
        <taxon>Poaceae</taxon>
        <taxon>BOP clade</taxon>
        <taxon>Oryzoideae</taxon>
        <taxon>Oryzeae</taxon>
        <taxon>Oryzinae</taxon>
        <taxon>Oryza</taxon>
        <taxon>Oryza meyeriana</taxon>
    </lineage>
</organism>
<feature type="compositionally biased region" description="Polar residues" evidence="1">
    <location>
        <begin position="1"/>
        <end position="10"/>
    </location>
</feature>
<dbReference type="EMBL" id="SPHZ02000011">
    <property type="protein sequence ID" value="KAF0891223.1"/>
    <property type="molecule type" value="Genomic_DNA"/>
</dbReference>
<comment type="caution">
    <text evidence="2">The sequence shown here is derived from an EMBL/GenBank/DDBJ whole genome shotgun (WGS) entry which is preliminary data.</text>
</comment>
<evidence type="ECO:0000256" key="1">
    <source>
        <dbReference type="SAM" id="MobiDB-lite"/>
    </source>
</evidence>
<evidence type="ECO:0000313" key="2">
    <source>
        <dbReference type="EMBL" id="KAF0891223.1"/>
    </source>
</evidence>
<accession>A0A6G1BV00</accession>
<dbReference type="OrthoDB" id="10631249at2759"/>
<dbReference type="AlphaFoldDB" id="A0A6G1BV00"/>
<feature type="region of interest" description="Disordered" evidence="1">
    <location>
        <begin position="88"/>
        <end position="121"/>
    </location>
</feature>
<feature type="non-terminal residue" evidence="2">
    <location>
        <position position="121"/>
    </location>
</feature>
<feature type="compositionally biased region" description="Low complexity" evidence="1">
    <location>
        <begin position="46"/>
        <end position="65"/>
    </location>
</feature>